<gene>
    <name evidence="3" type="ORF">POL25_19950</name>
</gene>
<reference evidence="3 4" key="1">
    <citation type="submission" date="2022-11" db="EMBL/GenBank/DDBJ databases">
        <title>Minimal conservation of predation-associated metabolite biosynthetic gene clusters underscores biosynthetic potential of Myxococcota including descriptions for ten novel species: Archangium lansinium sp. nov., Myxococcus landrumus sp. nov., Nannocystis bai.</title>
        <authorList>
            <person name="Ahearne A."/>
            <person name="Stevens C."/>
            <person name="Dowd S."/>
        </authorList>
    </citation>
    <scope>NUCLEOTIDE SEQUENCE [LARGE SCALE GENOMIC DNA]</scope>
    <source>
        <strain evidence="3 4">BB15-2</strain>
    </source>
</reference>
<dbReference type="RefSeq" id="WP_272087698.1">
    <property type="nucleotide sequence ID" value="NZ_JAQNDL010000002.1"/>
</dbReference>
<feature type="region of interest" description="Disordered" evidence="1">
    <location>
        <begin position="225"/>
        <end position="245"/>
    </location>
</feature>
<comment type="caution">
    <text evidence="3">The sequence shown here is derived from an EMBL/GenBank/DDBJ whole genome shotgun (WGS) entry which is preliminary data.</text>
</comment>
<keyword evidence="4" id="KW-1185">Reference proteome</keyword>
<evidence type="ECO:0000313" key="3">
    <source>
        <dbReference type="EMBL" id="MDC0719187.1"/>
    </source>
</evidence>
<protein>
    <submittedName>
        <fullName evidence="3">Uncharacterized protein</fullName>
    </submittedName>
</protein>
<evidence type="ECO:0000313" key="4">
    <source>
        <dbReference type="Proteomes" id="UP001221686"/>
    </source>
</evidence>
<keyword evidence="2" id="KW-0812">Transmembrane</keyword>
<keyword evidence="2" id="KW-1133">Transmembrane helix</keyword>
<organism evidence="3 4">
    <name type="scientific">Nannocystis bainbridge</name>
    <dbReference type="NCBI Taxonomy" id="2995303"/>
    <lineage>
        <taxon>Bacteria</taxon>
        <taxon>Pseudomonadati</taxon>
        <taxon>Myxococcota</taxon>
        <taxon>Polyangia</taxon>
        <taxon>Nannocystales</taxon>
        <taxon>Nannocystaceae</taxon>
        <taxon>Nannocystis</taxon>
    </lineage>
</organism>
<name>A0ABT5DZY0_9BACT</name>
<dbReference type="EMBL" id="JAQNDL010000002">
    <property type="protein sequence ID" value="MDC0719187.1"/>
    <property type="molecule type" value="Genomic_DNA"/>
</dbReference>
<sequence>MLSPTLALRCPHCQHALSLDDIRGAADCPACARSHGLPPAVADALALYERAIQQAVRDLVQGSPVPKDSPDPDLEFAAPVRVRHQPGLAASLLAAPVPPTTLLSIGPAPAPADPAPVRPVLKDIDLAGEAPPHPGDTLQGPAAAVQPGSRPGRPPGPRPAAAEHAVRERAAADAPVPEDISHVPADISHVPADSSYSPVLVDISPVPADIQPVPADIPIAAQTLPAGLPPPPVPADISGPDTDPDPAARLDPAVLSGPLPAPADAPVFGASLARDPTARTSASDTLPGAAINPSNSSLLSILYNRPGASQSAPAQTAALAPPPGGLAEAPLLVAAVREPADGQPAVATHALFAAVRSILPDRPDAAEPEPEGRIPASALAVARRALLARHADERRQQQVQGGGLGLLFVAIVCGGLLLFGLWYLAAAIAVLAIFLRLRREERGERFGAEVQRLGDALGGQRLPSYDAIAAWFDGLWPAPVSPEAMWTSHLHGAVRCDVSGYPALVDVHLNEKTAGGVVYPPRITAYLAAIWPGRVPSLRITATDLSPSAQARLTRLRKAGYTVVADPHGGLVMRASETIAQAARTDITRLPALQVPIGELADLARDLGAEPVPAP</sequence>
<feature type="transmembrane region" description="Helical" evidence="2">
    <location>
        <begin position="404"/>
        <end position="435"/>
    </location>
</feature>
<evidence type="ECO:0000256" key="1">
    <source>
        <dbReference type="SAM" id="MobiDB-lite"/>
    </source>
</evidence>
<evidence type="ECO:0000256" key="2">
    <source>
        <dbReference type="SAM" id="Phobius"/>
    </source>
</evidence>
<proteinExistence type="predicted"/>
<dbReference type="Proteomes" id="UP001221686">
    <property type="component" value="Unassembled WGS sequence"/>
</dbReference>
<feature type="region of interest" description="Disordered" evidence="1">
    <location>
        <begin position="125"/>
        <end position="178"/>
    </location>
</feature>
<accession>A0ABT5DZY0</accession>
<keyword evidence="2" id="KW-0472">Membrane</keyword>